<keyword evidence="7 9" id="KW-0408">Iron</keyword>
<dbReference type="PIRSF" id="PIRSF000294">
    <property type="entry name" value="Cytochrome-c_peroxidase"/>
    <property type="match status" value="1"/>
</dbReference>
<feature type="binding site" description="axial binding residue" evidence="9">
    <location>
        <position position="81"/>
    </location>
    <ligand>
        <name>heme c</name>
        <dbReference type="ChEBI" id="CHEBI:61717"/>
        <label>1</label>
    </ligand>
    <ligandPart>
        <name>Fe</name>
        <dbReference type="ChEBI" id="CHEBI:18248"/>
    </ligandPart>
</feature>
<evidence type="ECO:0000259" key="10">
    <source>
        <dbReference type="PROSITE" id="PS51007"/>
    </source>
</evidence>
<evidence type="ECO:0000256" key="3">
    <source>
        <dbReference type="ARBA" id="ARBA00022723"/>
    </source>
</evidence>
<evidence type="ECO:0000256" key="1">
    <source>
        <dbReference type="ARBA" id="ARBA00004418"/>
    </source>
</evidence>
<dbReference type="SUPFAM" id="SSF46626">
    <property type="entry name" value="Cytochrome c"/>
    <property type="match status" value="2"/>
</dbReference>
<accession>A0A127PKN4</accession>
<feature type="binding site" description="axial binding residue" evidence="9">
    <location>
        <position position="230"/>
    </location>
    <ligand>
        <name>heme c</name>
        <dbReference type="ChEBI" id="CHEBI:61717"/>
        <label>2</label>
    </ligand>
    <ligandPart>
        <name>Fe</name>
        <dbReference type="ChEBI" id="CHEBI:18248"/>
    </ligandPart>
</feature>
<keyword evidence="5" id="KW-0574">Periplasm</keyword>
<keyword evidence="3 9" id="KW-0479">Metal-binding</keyword>
<dbReference type="InterPro" id="IPR026259">
    <property type="entry name" value="MauG/Cytc_peroxidase"/>
</dbReference>
<dbReference type="GO" id="GO:0004130">
    <property type="term" value="F:cytochrome-c peroxidase activity"/>
    <property type="evidence" value="ECO:0007669"/>
    <property type="project" value="TreeGrafter"/>
</dbReference>
<dbReference type="InterPro" id="IPR004852">
    <property type="entry name" value="Di-haem_cyt_c_peroxidsae"/>
</dbReference>
<keyword evidence="12" id="KW-1185">Reference proteome</keyword>
<protein>
    <submittedName>
        <fullName evidence="11">Cytochrome c family protein</fullName>
    </submittedName>
</protein>
<feature type="domain" description="Cytochrome c" evidence="10">
    <location>
        <begin position="211"/>
        <end position="363"/>
    </location>
</feature>
<keyword evidence="6" id="KW-0560">Oxidoreductase</keyword>
<keyword evidence="2 8" id="KW-0349">Heme</keyword>
<organism evidence="11 12">
    <name type="scientific">Collimonas arenae</name>
    <dbReference type="NCBI Taxonomy" id="279058"/>
    <lineage>
        <taxon>Bacteria</taxon>
        <taxon>Pseudomonadati</taxon>
        <taxon>Pseudomonadota</taxon>
        <taxon>Betaproteobacteria</taxon>
        <taxon>Burkholderiales</taxon>
        <taxon>Oxalobacteraceae</taxon>
        <taxon>Collimonas</taxon>
    </lineage>
</organism>
<feature type="binding site" description="covalent" evidence="8">
    <location>
        <position position="80"/>
    </location>
    <ligand>
        <name>heme c</name>
        <dbReference type="ChEBI" id="CHEBI:61717"/>
        <label>1</label>
    </ligand>
</feature>
<dbReference type="InterPro" id="IPR036909">
    <property type="entry name" value="Cyt_c-like_dom_sf"/>
</dbReference>
<evidence type="ECO:0000256" key="8">
    <source>
        <dbReference type="PIRSR" id="PIRSR000294-1"/>
    </source>
</evidence>
<feature type="binding site" description="covalent" evidence="8">
    <location>
        <position position="77"/>
    </location>
    <ligand>
        <name>heme c</name>
        <dbReference type="ChEBI" id="CHEBI:61717"/>
        <label>1</label>
    </ligand>
</feature>
<evidence type="ECO:0000256" key="7">
    <source>
        <dbReference type="ARBA" id="ARBA00023004"/>
    </source>
</evidence>
<dbReference type="GO" id="GO:0009055">
    <property type="term" value="F:electron transfer activity"/>
    <property type="evidence" value="ECO:0007669"/>
    <property type="project" value="InterPro"/>
</dbReference>
<dbReference type="EMBL" id="CP013235">
    <property type="protein sequence ID" value="AMP08250.1"/>
    <property type="molecule type" value="Genomic_DNA"/>
</dbReference>
<evidence type="ECO:0000313" key="12">
    <source>
        <dbReference type="Proteomes" id="UP000071778"/>
    </source>
</evidence>
<dbReference type="RefSeq" id="WP_061536918.1">
    <property type="nucleotide sequence ID" value="NZ_CP013233.1"/>
</dbReference>
<dbReference type="GO" id="GO:0046872">
    <property type="term" value="F:metal ion binding"/>
    <property type="evidence" value="ECO:0007669"/>
    <property type="project" value="UniProtKB-KW"/>
</dbReference>
<evidence type="ECO:0000313" key="11">
    <source>
        <dbReference type="EMBL" id="AMP08250.1"/>
    </source>
</evidence>
<dbReference type="GO" id="GO:0042597">
    <property type="term" value="C:periplasmic space"/>
    <property type="evidence" value="ECO:0007669"/>
    <property type="project" value="UniProtKB-SubCell"/>
</dbReference>
<evidence type="ECO:0000256" key="5">
    <source>
        <dbReference type="ARBA" id="ARBA00022764"/>
    </source>
</evidence>
<feature type="binding site" description="covalent" evidence="8">
    <location>
        <position position="229"/>
    </location>
    <ligand>
        <name>heme c</name>
        <dbReference type="ChEBI" id="CHEBI:61717"/>
        <label>2</label>
    </ligand>
</feature>
<dbReference type="GO" id="GO:0020037">
    <property type="term" value="F:heme binding"/>
    <property type="evidence" value="ECO:0007669"/>
    <property type="project" value="InterPro"/>
</dbReference>
<name>A0A127PKN4_9BURK</name>
<evidence type="ECO:0000256" key="4">
    <source>
        <dbReference type="ARBA" id="ARBA00022729"/>
    </source>
</evidence>
<feature type="binding site" description="covalent" evidence="8">
    <location>
        <position position="226"/>
    </location>
    <ligand>
        <name>heme c</name>
        <dbReference type="ChEBI" id="CHEBI:61717"/>
        <label>2</label>
    </ligand>
</feature>
<evidence type="ECO:0000256" key="2">
    <source>
        <dbReference type="ARBA" id="ARBA00022617"/>
    </source>
</evidence>
<dbReference type="InterPro" id="IPR009056">
    <property type="entry name" value="Cyt_c-like_dom"/>
</dbReference>
<dbReference type="PANTHER" id="PTHR30600">
    <property type="entry name" value="CYTOCHROME C PEROXIDASE-RELATED"/>
    <property type="match status" value="1"/>
</dbReference>
<proteinExistence type="predicted"/>
<dbReference type="Pfam" id="PF03150">
    <property type="entry name" value="CCP_MauG"/>
    <property type="match status" value="1"/>
</dbReference>
<sequence length="381" mass="41853">MHTKSISKQRKFHRHWLTLVTTLGIGTTLLAGPLDDVHLGLPALVGNITNPTSAARVALGQKLFFDKRLSGDGTISCASCHQPGLAFTDGRALAKGIGDRTGTRNTPTLLNAAFNTSQFWDGRRASLESQALDPFVNAREHGLKDHTILLELLRSDVHYEKAFQDAFQIIPGAIQIEHVGKALASFEQTLLAGNSPFDRYFFAGEKKALSASAERGLVLFQNSAQCATCHTIDKHQALFSDNQFHSLSVGWQRIEQRVPSITKRLIDARTQGSNLDQTVLSDEDIAELGRFAVTLNPADIGKFRTPSLRNVALTAPYMHDGSVETLEEAVELEIYYRSAENGHPLILTPLEKADLVEFLKSLTSPPASRFANIEENLSVQK</sequence>
<dbReference type="OrthoDB" id="9805202at2"/>
<feature type="domain" description="Cytochrome c" evidence="10">
    <location>
        <begin position="55"/>
        <end position="140"/>
    </location>
</feature>
<dbReference type="Proteomes" id="UP000071778">
    <property type="component" value="Chromosome"/>
</dbReference>
<reference evidence="11 12" key="1">
    <citation type="submission" date="2015-11" db="EMBL/GenBank/DDBJ databases">
        <title>Exploring the genomic traits of fungus-feeding bacterial genus Collimonas.</title>
        <authorList>
            <person name="Song C."/>
            <person name="Schmidt R."/>
            <person name="de Jager V."/>
            <person name="Krzyzanowska D."/>
            <person name="Jongedijk E."/>
            <person name="Cankar K."/>
            <person name="Beekwilder J."/>
            <person name="van Veen A."/>
            <person name="de Boer W."/>
            <person name="van Veen J.A."/>
            <person name="Garbeva P."/>
        </authorList>
    </citation>
    <scope>NUCLEOTIDE SEQUENCE [LARGE SCALE GENOMIC DNA]</scope>
    <source>
        <strain evidence="11 12">Ter282</strain>
    </source>
</reference>
<evidence type="ECO:0000256" key="6">
    <source>
        <dbReference type="ARBA" id="ARBA00023002"/>
    </source>
</evidence>
<dbReference type="InterPro" id="IPR051395">
    <property type="entry name" value="Cytochrome_c_Peroxidase/MauG"/>
</dbReference>
<gene>
    <name evidence="11" type="ORF">CAter282_0434</name>
</gene>
<comment type="subcellular location">
    <subcellularLocation>
        <location evidence="1">Periplasm</location>
    </subcellularLocation>
</comment>
<dbReference type="PATRIC" id="fig|279058.17.peg.474"/>
<comment type="PTM">
    <text evidence="8">Binds 2 heme groups per subunit.</text>
</comment>
<evidence type="ECO:0000256" key="9">
    <source>
        <dbReference type="PIRSR" id="PIRSR000294-2"/>
    </source>
</evidence>
<keyword evidence="4" id="KW-0732">Signal</keyword>
<comment type="cofactor">
    <cofactor evidence="8">
        <name>heme</name>
        <dbReference type="ChEBI" id="CHEBI:30413"/>
    </cofactor>
    <text evidence="8">Binds 2 heme groups.</text>
</comment>
<dbReference type="AlphaFoldDB" id="A0A127PKN4"/>
<dbReference type="PROSITE" id="PS51007">
    <property type="entry name" value="CYTC"/>
    <property type="match status" value="2"/>
</dbReference>
<dbReference type="Gene3D" id="1.10.760.10">
    <property type="entry name" value="Cytochrome c-like domain"/>
    <property type="match status" value="2"/>
</dbReference>